<protein>
    <recommendedName>
        <fullName evidence="6">TauD/TfdA-like domain-containing protein</fullName>
    </recommendedName>
</protein>
<dbReference type="GO" id="GO:0051213">
    <property type="term" value="F:dioxygenase activity"/>
    <property type="evidence" value="ECO:0007669"/>
    <property type="project" value="UniProtKB-KW"/>
</dbReference>
<feature type="non-terminal residue" evidence="7">
    <location>
        <position position="312"/>
    </location>
</feature>
<evidence type="ECO:0000313" key="8">
    <source>
        <dbReference type="Proteomes" id="UP000008065"/>
    </source>
</evidence>
<comment type="similarity">
    <text evidence="1">Belongs to the TfdA dioxygenase family.</text>
</comment>
<dbReference type="RefSeq" id="XP_009851532.1">
    <property type="nucleotide sequence ID" value="XM_009853230.1"/>
</dbReference>
<dbReference type="GeneID" id="20827320"/>
<sequence>ITIKEIHPTFGAEVPGIQWGDNGVISDEQLQELKDTYGFIVLRATPLTDSTHVSFSRLFASGPLDDISRFLPPGRVPRYYPHLELFDASNLSDDGRAILDPSSSPRAMLLRANSLWHSDLAYNPRRSSYSLLRAVELPSRGPETGEIEGNTEFADSRTAWEALAAEKKRELLTKDWTGVYNAAHSRKLGAPEYFGDLNLEEGPMARHKVVQKHVESGRMNLCVGAYLWRLEDGEGETASGSEEIIEFLNEHVAKKRFVARVRWEQPGDLVIWDNRAVLHRAGEFKGVGKHRGRRDMRRTTAFDQGPTAWGLN</sequence>
<dbReference type="PANTHER" id="PTHR43779:SF3">
    <property type="entry name" value="(3R)-3-[(CARBOXYMETHYL)AMINO]FATTY ACID OXYGENASE_DECARBOXYLASE"/>
    <property type="match status" value="1"/>
</dbReference>
<dbReference type="OrthoDB" id="5818554at2759"/>
<dbReference type="KEGG" id="nte:NEUTE1DRAFT15555"/>
<evidence type="ECO:0000259" key="6">
    <source>
        <dbReference type="Pfam" id="PF02668"/>
    </source>
</evidence>
<name>F8MPU6_NEUT8</name>
<keyword evidence="4" id="KW-0560">Oxidoreductase</keyword>
<dbReference type="InterPro" id="IPR042098">
    <property type="entry name" value="TauD-like_sf"/>
</dbReference>
<dbReference type="VEuPathDB" id="FungiDB:NEUTE1DRAFT_15555"/>
<feature type="non-terminal residue" evidence="7">
    <location>
        <position position="1"/>
    </location>
</feature>
<dbReference type="Proteomes" id="UP000008065">
    <property type="component" value="Unassembled WGS sequence"/>
</dbReference>
<keyword evidence="8" id="KW-1185">Reference proteome</keyword>
<keyword evidence="2" id="KW-0479">Metal-binding</keyword>
<dbReference type="GO" id="GO:0046872">
    <property type="term" value="F:metal ion binding"/>
    <property type="evidence" value="ECO:0007669"/>
    <property type="project" value="UniProtKB-KW"/>
</dbReference>
<evidence type="ECO:0000256" key="2">
    <source>
        <dbReference type="ARBA" id="ARBA00022723"/>
    </source>
</evidence>
<organism evidence="7 8">
    <name type="scientific">Neurospora tetrasperma (strain FGSC 2508 / ATCC MYA-4615 / P0657)</name>
    <dbReference type="NCBI Taxonomy" id="510951"/>
    <lineage>
        <taxon>Eukaryota</taxon>
        <taxon>Fungi</taxon>
        <taxon>Dikarya</taxon>
        <taxon>Ascomycota</taxon>
        <taxon>Pezizomycotina</taxon>
        <taxon>Sordariomycetes</taxon>
        <taxon>Sordariomycetidae</taxon>
        <taxon>Sordariales</taxon>
        <taxon>Sordariaceae</taxon>
        <taxon>Neurospora</taxon>
    </lineage>
</organism>
<dbReference type="InterPro" id="IPR003819">
    <property type="entry name" value="TauD/TfdA-like"/>
</dbReference>
<dbReference type="SUPFAM" id="SSF51197">
    <property type="entry name" value="Clavaminate synthase-like"/>
    <property type="match status" value="1"/>
</dbReference>
<keyword evidence="5" id="KW-0408">Iron</keyword>
<feature type="domain" description="TauD/TfdA-like" evidence="6">
    <location>
        <begin position="3"/>
        <end position="300"/>
    </location>
</feature>
<evidence type="ECO:0000256" key="1">
    <source>
        <dbReference type="ARBA" id="ARBA00005896"/>
    </source>
</evidence>
<dbReference type="PANTHER" id="PTHR43779">
    <property type="entry name" value="DIOXYGENASE RV0097-RELATED"/>
    <property type="match status" value="1"/>
</dbReference>
<reference evidence="8" key="1">
    <citation type="journal article" date="2011" name="Genetics">
        <title>Massive changes in genome architecture accompany the transition to self-fertility in the filamentous fungus Neurospora tetrasperma.</title>
        <authorList>
            <person name="Ellison C.E."/>
            <person name="Stajich J.E."/>
            <person name="Jacobson D.J."/>
            <person name="Natvig D.O."/>
            <person name="Lapidus A."/>
            <person name="Foster B."/>
            <person name="Aerts A."/>
            <person name="Riley R."/>
            <person name="Lindquist E.A."/>
            <person name="Grigoriev I.V."/>
            <person name="Taylor J.W."/>
        </authorList>
    </citation>
    <scope>NUCLEOTIDE SEQUENCE [LARGE SCALE GENOMIC DNA]</scope>
    <source>
        <strain evidence="8">FGSC 2508 / P0657</strain>
    </source>
</reference>
<dbReference type="InterPro" id="IPR051178">
    <property type="entry name" value="TfdA_dioxygenase"/>
</dbReference>
<dbReference type="Gene3D" id="3.60.130.10">
    <property type="entry name" value="Clavaminate synthase-like"/>
    <property type="match status" value="1"/>
</dbReference>
<gene>
    <name evidence="7" type="ORF">NEUTE1DRAFT_15555</name>
</gene>
<evidence type="ECO:0000256" key="3">
    <source>
        <dbReference type="ARBA" id="ARBA00022964"/>
    </source>
</evidence>
<accession>F8MPU6</accession>
<proteinExistence type="inferred from homology"/>
<dbReference type="EMBL" id="GL891305">
    <property type="protein sequence ID" value="EGO56376.1"/>
    <property type="molecule type" value="Genomic_DNA"/>
</dbReference>
<dbReference type="HOGENOM" id="CLU_036005_2_0_1"/>
<keyword evidence="3" id="KW-0223">Dioxygenase</keyword>
<evidence type="ECO:0000256" key="4">
    <source>
        <dbReference type="ARBA" id="ARBA00023002"/>
    </source>
</evidence>
<dbReference type="AlphaFoldDB" id="F8MPU6"/>
<dbReference type="Pfam" id="PF02668">
    <property type="entry name" value="TauD"/>
    <property type="match status" value="1"/>
</dbReference>
<evidence type="ECO:0000313" key="7">
    <source>
        <dbReference type="EMBL" id="EGO56376.1"/>
    </source>
</evidence>
<evidence type="ECO:0000256" key="5">
    <source>
        <dbReference type="ARBA" id="ARBA00023004"/>
    </source>
</evidence>